<organism evidence="2 3">
    <name type="scientific">Stephania cephalantha</name>
    <dbReference type="NCBI Taxonomy" id="152367"/>
    <lineage>
        <taxon>Eukaryota</taxon>
        <taxon>Viridiplantae</taxon>
        <taxon>Streptophyta</taxon>
        <taxon>Embryophyta</taxon>
        <taxon>Tracheophyta</taxon>
        <taxon>Spermatophyta</taxon>
        <taxon>Magnoliopsida</taxon>
        <taxon>Ranunculales</taxon>
        <taxon>Menispermaceae</taxon>
        <taxon>Menispermoideae</taxon>
        <taxon>Cissampelideae</taxon>
        <taxon>Stephania</taxon>
    </lineage>
</organism>
<name>A0AAP0IA70_9MAGN</name>
<evidence type="ECO:0000313" key="2">
    <source>
        <dbReference type="EMBL" id="KAK9111435.1"/>
    </source>
</evidence>
<gene>
    <name evidence="2" type="ORF">Scep_018954</name>
</gene>
<accession>A0AAP0IA70</accession>
<feature type="region of interest" description="Disordered" evidence="1">
    <location>
        <begin position="209"/>
        <end position="238"/>
    </location>
</feature>
<feature type="region of interest" description="Disordered" evidence="1">
    <location>
        <begin position="141"/>
        <end position="161"/>
    </location>
</feature>
<proteinExistence type="predicted"/>
<reference evidence="2 3" key="1">
    <citation type="submission" date="2024-01" db="EMBL/GenBank/DDBJ databases">
        <title>Genome assemblies of Stephania.</title>
        <authorList>
            <person name="Yang L."/>
        </authorList>
    </citation>
    <scope>NUCLEOTIDE SEQUENCE [LARGE SCALE GENOMIC DNA]</scope>
    <source>
        <strain evidence="2">JXDWG</strain>
        <tissue evidence="2">Leaf</tissue>
    </source>
</reference>
<sequence>MSFVLCEAWCRKAAIRYNGNIYSIAKKRITPIYLTDEVFEHYKRKRATDEAFKKKSEQMSANNKSEVGGSGTGILLHSAGTIFARQHGDTLAELTWRLEEMSTQSPDTSIDEDVVYLEVMPEVKVSVYGLGSQGYHRIISSREASSSRGPAYGPHELEELQRDHQRLQETLLNERMERQDQMQRDKAPRASDTATSTIICYRAFWSSSDDQPRHLTTDKSPSSPPVPSQSAHLDDHQPGNWIDPRRELYAQRWHLVLVLLIKKELARLLYFCWVQQQDGLYDDVGFLGVPIFKTEFLHSVSDPSLISNVSETEIKNSVSDSVSD</sequence>
<dbReference type="AlphaFoldDB" id="A0AAP0IA70"/>
<comment type="caution">
    <text evidence="2">The sequence shown here is derived from an EMBL/GenBank/DDBJ whole genome shotgun (WGS) entry which is preliminary data.</text>
</comment>
<evidence type="ECO:0000256" key="1">
    <source>
        <dbReference type="SAM" id="MobiDB-lite"/>
    </source>
</evidence>
<evidence type="ECO:0000313" key="3">
    <source>
        <dbReference type="Proteomes" id="UP001419268"/>
    </source>
</evidence>
<dbReference type="EMBL" id="JBBNAG010000008">
    <property type="protein sequence ID" value="KAK9111435.1"/>
    <property type="molecule type" value="Genomic_DNA"/>
</dbReference>
<protein>
    <submittedName>
        <fullName evidence="2">Uncharacterized protein</fullName>
    </submittedName>
</protein>
<keyword evidence="3" id="KW-1185">Reference proteome</keyword>
<dbReference type="Proteomes" id="UP001419268">
    <property type="component" value="Unassembled WGS sequence"/>
</dbReference>